<evidence type="ECO:0000313" key="2">
    <source>
        <dbReference type="Proteomes" id="UP000244334"/>
    </source>
</evidence>
<dbReference type="AlphaFoldDB" id="A0A328TCV3"/>
<evidence type="ECO:0000313" key="1">
    <source>
        <dbReference type="EMBL" id="RAP67243.1"/>
    </source>
</evidence>
<name>A0A328TCV3_9GAMM</name>
<dbReference type="EMBL" id="LJAM02000927">
    <property type="protein sequence ID" value="RAP67243.1"/>
    <property type="molecule type" value="Genomic_DNA"/>
</dbReference>
<protein>
    <submittedName>
        <fullName evidence="1">Uncharacterized protein</fullName>
    </submittedName>
</protein>
<keyword evidence="2" id="KW-1185">Reference proteome</keyword>
<comment type="caution">
    <text evidence="1">The sequence shown here is derived from an EMBL/GenBank/DDBJ whole genome shotgun (WGS) entry which is preliminary data.</text>
</comment>
<dbReference type="Proteomes" id="UP000244334">
    <property type="component" value="Unassembled WGS sequence"/>
</dbReference>
<sequence length="36" mass="3917">FAVPADGPEDNMTLKMFTIARSLQQCPLANLYVSCA</sequence>
<gene>
    <name evidence="1" type="ORF">ACZ87_03977</name>
</gene>
<proteinExistence type="predicted"/>
<feature type="non-terminal residue" evidence="1">
    <location>
        <position position="1"/>
    </location>
</feature>
<reference evidence="1" key="1">
    <citation type="submission" date="2018-04" db="EMBL/GenBank/DDBJ databases">
        <title>Genomes of the Obligate Erwinia dacicola and Facultative Enterobacter sp. OLF Endosymbionts of the Olive Fruit fly, Bactrocera oleae.</title>
        <authorList>
            <person name="Estes A.M."/>
            <person name="Hearn D.J."/>
            <person name="Agarwal S."/>
            <person name="Pierson E.A."/>
            <person name="Dunning-Hotopp J.C."/>
        </authorList>
    </citation>
    <scope>NUCLEOTIDE SEQUENCE [LARGE SCALE GENOMIC DNA]</scope>
    <source>
        <strain evidence="1">Oroville</strain>
    </source>
</reference>
<organism evidence="1 2">
    <name type="scientific">Candidatus Erwinia dacicola</name>
    <dbReference type="NCBI Taxonomy" id="252393"/>
    <lineage>
        <taxon>Bacteria</taxon>
        <taxon>Pseudomonadati</taxon>
        <taxon>Pseudomonadota</taxon>
        <taxon>Gammaproteobacteria</taxon>
        <taxon>Enterobacterales</taxon>
        <taxon>Erwiniaceae</taxon>
        <taxon>Erwinia</taxon>
    </lineage>
</organism>
<accession>A0A328TCV3</accession>